<dbReference type="EC" id="4.2.1.51" evidence="2"/>
<dbReference type="OrthoDB" id="9802281at2"/>
<evidence type="ECO:0000256" key="5">
    <source>
        <dbReference type="ARBA" id="ARBA00023222"/>
    </source>
</evidence>
<dbReference type="PIRSF" id="PIRSF001500">
    <property type="entry name" value="Chor_mut_pdt_Ppr"/>
    <property type="match status" value="1"/>
</dbReference>
<feature type="site" description="Essential for prephenate dehydratase activity" evidence="8">
    <location>
        <position position="193"/>
    </location>
</feature>
<dbReference type="CDD" id="cd04905">
    <property type="entry name" value="ACT_CM-PDT"/>
    <property type="match status" value="1"/>
</dbReference>
<proteinExistence type="predicted"/>
<sequence length="298" mass="31788">MTSSYPPLAQTLVDRMVAATAAAPEQAVAFQGAPGAYSHQAVRETFPDRLPLPCASFEDAIEAVQAGRAGCAVIPIENSLHGRVADMHFLLPESGLHIVGEHFVRVRHCLLALGDMAALKEVKSHPQALGQVRRHLREWGIAPVQFFDTAAAAAAVAGEGDVAMGAIASRLAAELYGLNILAEGVEDADHNTTRFVVLAREAAVPPAGVAAMTSFHFEVRSVPAALFKALGGFATNGVNMTKLESYLRDGKFSQAEFYAEIEGSPAEPPVARALEELAYFTNWVKIIGTYPRARDRAA</sequence>
<evidence type="ECO:0000256" key="6">
    <source>
        <dbReference type="ARBA" id="ARBA00023239"/>
    </source>
</evidence>
<dbReference type="Gene3D" id="3.40.190.10">
    <property type="entry name" value="Periplasmic binding protein-like II"/>
    <property type="match status" value="2"/>
</dbReference>
<organism evidence="10 11">
    <name type="scientific">Sandarakinorhabdus cyanobacteriorum</name>
    <dbReference type="NCBI Taxonomy" id="1981098"/>
    <lineage>
        <taxon>Bacteria</taxon>
        <taxon>Pseudomonadati</taxon>
        <taxon>Pseudomonadota</taxon>
        <taxon>Alphaproteobacteria</taxon>
        <taxon>Sphingomonadales</taxon>
        <taxon>Sphingosinicellaceae</taxon>
        <taxon>Sandarakinorhabdus</taxon>
    </lineage>
</organism>
<dbReference type="PANTHER" id="PTHR21022:SF19">
    <property type="entry name" value="PREPHENATE DEHYDRATASE-RELATED"/>
    <property type="match status" value="1"/>
</dbReference>
<evidence type="ECO:0000259" key="9">
    <source>
        <dbReference type="PROSITE" id="PS51171"/>
    </source>
</evidence>
<dbReference type="GO" id="GO:0009094">
    <property type="term" value="P:L-phenylalanine biosynthetic process"/>
    <property type="evidence" value="ECO:0007669"/>
    <property type="project" value="UniProtKB-UniPathway"/>
</dbReference>
<dbReference type="InterPro" id="IPR001086">
    <property type="entry name" value="Preph_deHydtase"/>
</dbReference>
<dbReference type="Proteomes" id="UP000216991">
    <property type="component" value="Unassembled WGS sequence"/>
</dbReference>
<dbReference type="GO" id="GO:0004664">
    <property type="term" value="F:prephenate dehydratase activity"/>
    <property type="evidence" value="ECO:0007669"/>
    <property type="project" value="UniProtKB-EC"/>
</dbReference>
<name>A0A255YI68_9SPHN</name>
<comment type="pathway">
    <text evidence="1">Amino-acid biosynthesis; L-phenylalanine biosynthesis; phenylpyruvate from prephenate: step 1/1.</text>
</comment>
<dbReference type="NCBIfam" id="NF008866">
    <property type="entry name" value="PRK11899.1"/>
    <property type="match status" value="1"/>
</dbReference>
<evidence type="ECO:0000256" key="3">
    <source>
        <dbReference type="ARBA" id="ARBA00022605"/>
    </source>
</evidence>
<evidence type="ECO:0000256" key="7">
    <source>
        <dbReference type="ARBA" id="ARBA00047848"/>
    </source>
</evidence>
<dbReference type="Pfam" id="PF00800">
    <property type="entry name" value="PDT"/>
    <property type="match status" value="1"/>
</dbReference>
<gene>
    <name evidence="10" type="ORF">CHU93_09115</name>
</gene>
<keyword evidence="6" id="KW-0456">Lyase</keyword>
<dbReference type="AlphaFoldDB" id="A0A255YI68"/>
<evidence type="ECO:0000256" key="2">
    <source>
        <dbReference type="ARBA" id="ARBA00013147"/>
    </source>
</evidence>
<dbReference type="PROSITE" id="PS51171">
    <property type="entry name" value="PREPHENATE_DEHYDR_3"/>
    <property type="match status" value="1"/>
</dbReference>
<dbReference type="InterPro" id="IPR018528">
    <property type="entry name" value="Preph_deHydtase_CS"/>
</dbReference>
<keyword evidence="4" id="KW-0057">Aromatic amino acid biosynthesis</keyword>
<evidence type="ECO:0000313" key="10">
    <source>
        <dbReference type="EMBL" id="OYQ28265.1"/>
    </source>
</evidence>
<dbReference type="InterPro" id="IPR008242">
    <property type="entry name" value="Chor_mutase/pphenate_deHydtase"/>
</dbReference>
<dbReference type="PANTHER" id="PTHR21022">
    <property type="entry name" value="PREPHENATE DEHYDRATASE P PROTEIN"/>
    <property type="match status" value="1"/>
</dbReference>
<feature type="domain" description="Prephenate dehydratase" evidence="9">
    <location>
        <begin position="27"/>
        <end position="200"/>
    </location>
</feature>
<dbReference type="SUPFAM" id="SSF55021">
    <property type="entry name" value="ACT-like"/>
    <property type="match status" value="1"/>
</dbReference>
<dbReference type="Gene3D" id="3.30.70.260">
    <property type="match status" value="1"/>
</dbReference>
<dbReference type="EMBL" id="NOXT01000110">
    <property type="protein sequence ID" value="OYQ28265.1"/>
    <property type="molecule type" value="Genomic_DNA"/>
</dbReference>
<dbReference type="RefSeq" id="WP_094473776.1">
    <property type="nucleotide sequence ID" value="NZ_NOXT01000110.1"/>
</dbReference>
<evidence type="ECO:0000256" key="1">
    <source>
        <dbReference type="ARBA" id="ARBA00004741"/>
    </source>
</evidence>
<keyword evidence="5" id="KW-0584">Phenylalanine biosynthesis</keyword>
<dbReference type="GO" id="GO:0005737">
    <property type="term" value="C:cytoplasm"/>
    <property type="evidence" value="ECO:0007669"/>
    <property type="project" value="TreeGrafter"/>
</dbReference>
<reference evidence="10 11" key="1">
    <citation type="submission" date="2017-07" db="EMBL/GenBank/DDBJ databases">
        <title>Sandarakinorhabdus cyanobacteriorum sp. nov., a novel bacterium isolated from cyanobacterial aggregates in a eutrophic lake.</title>
        <authorList>
            <person name="Cai H."/>
        </authorList>
    </citation>
    <scope>NUCLEOTIDE SEQUENCE [LARGE SCALE GENOMIC DNA]</scope>
    <source>
        <strain evidence="10 11">TH057</strain>
    </source>
</reference>
<dbReference type="InterPro" id="IPR045865">
    <property type="entry name" value="ACT-like_dom_sf"/>
</dbReference>
<evidence type="ECO:0000256" key="8">
    <source>
        <dbReference type="PIRSR" id="PIRSR001500-2"/>
    </source>
</evidence>
<protein>
    <recommendedName>
        <fullName evidence="2">prephenate dehydratase</fullName>
        <ecNumber evidence="2">4.2.1.51</ecNumber>
    </recommendedName>
</protein>
<accession>A0A255YI68</accession>
<dbReference type="CDD" id="cd13631">
    <property type="entry name" value="PBP2_Ct-PDT_like"/>
    <property type="match status" value="1"/>
</dbReference>
<dbReference type="PROSITE" id="PS00857">
    <property type="entry name" value="PREPHENATE_DEHYDR_1"/>
    <property type="match status" value="1"/>
</dbReference>
<dbReference type="UniPathway" id="UPA00121">
    <property type="reaction ID" value="UER00345"/>
</dbReference>
<evidence type="ECO:0000256" key="4">
    <source>
        <dbReference type="ARBA" id="ARBA00023141"/>
    </source>
</evidence>
<comment type="caution">
    <text evidence="10">The sequence shown here is derived from an EMBL/GenBank/DDBJ whole genome shotgun (WGS) entry which is preliminary data.</text>
</comment>
<comment type="catalytic activity">
    <reaction evidence="7">
        <text>prephenate + H(+) = 3-phenylpyruvate + CO2 + H2O</text>
        <dbReference type="Rhea" id="RHEA:21648"/>
        <dbReference type="ChEBI" id="CHEBI:15377"/>
        <dbReference type="ChEBI" id="CHEBI:15378"/>
        <dbReference type="ChEBI" id="CHEBI:16526"/>
        <dbReference type="ChEBI" id="CHEBI:18005"/>
        <dbReference type="ChEBI" id="CHEBI:29934"/>
        <dbReference type="EC" id="4.2.1.51"/>
    </reaction>
</comment>
<evidence type="ECO:0000313" key="11">
    <source>
        <dbReference type="Proteomes" id="UP000216991"/>
    </source>
</evidence>
<dbReference type="SUPFAM" id="SSF53850">
    <property type="entry name" value="Periplasmic binding protein-like II"/>
    <property type="match status" value="1"/>
</dbReference>
<keyword evidence="11" id="KW-1185">Reference proteome</keyword>
<keyword evidence="3" id="KW-0028">Amino-acid biosynthesis</keyword>